<dbReference type="AlphaFoldDB" id="A0A0B2JWS5"/>
<reference evidence="3 4" key="1">
    <citation type="journal article" date="2013" name="PLoS ONE">
        <title>Identification and characterization of three novel lipases belonging to families II and V from Anaerovibrio lipolyticus 5ST.</title>
        <authorList>
            <person name="Prive F."/>
            <person name="Kaderbhai N.N."/>
            <person name="Girdwood S."/>
            <person name="Worgan H.J."/>
            <person name="Pinloche E."/>
            <person name="Scollan N.D."/>
            <person name="Huws S.A."/>
            <person name="Newbold C.J."/>
        </authorList>
    </citation>
    <scope>NUCLEOTIDE SEQUENCE [LARGE SCALE GENOMIC DNA]</scope>
    <source>
        <strain evidence="3 4">5S</strain>
    </source>
</reference>
<dbReference type="InterPro" id="IPR055767">
    <property type="entry name" value="DUF7343"/>
</dbReference>
<dbReference type="InterPro" id="IPR036388">
    <property type="entry name" value="WH-like_DNA-bd_sf"/>
</dbReference>
<proteinExistence type="predicted"/>
<dbReference type="InterPro" id="IPR038475">
    <property type="entry name" value="RecG_C_sf"/>
</dbReference>
<sequence>MKEGRNLEFKQEVTNTFLKTVSAFANFGMGKILFGVDDNGNSVGIDDVDNACLVIENKINDSIRPKPEYSISINNKTKIITLDVFEGKDKPYFYKGKAYRRSDTATIETDHVELKRLVLEGSNLHFEELACGSNQLTFDYLEKKLKEILGVSKLTDDILRTFGFYNGEKQYNIAAALFADENKNSGIDMARFGNSISEIMDRETYSGISVLKQYDMAVAMYERYYQYDKIDGIERRKVDIIPEKAFREAVANALVHRTWDNNPYIRISMFPDRIEIASPGGLPKGLTKEEYINGFISDLRNPIVANVFFRLHLIEMFGTGIKRIKEAYNGATRQPSFEVTDNAVFVVLPAFTTTYEITTDNKKVMEVLEDGMRLSSSEIADKLDWSKSKTIRALNTLHTSGYIKRKGNGRGTTYSIN</sequence>
<dbReference type="Gene3D" id="3.30.565.60">
    <property type="match status" value="1"/>
</dbReference>
<dbReference type="Gene3D" id="3.30.950.30">
    <property type="entry name" value="Schlafen, AAA domain"/>
    <property type="match status" value="1"/>
</dbReference>
<comment type="caution">
    <text evidence="3">The sequence shown here is derived from an EMBL/GenBank/DDBJ whole genome shotgun (WGS) entry which is preliminary data.</text>
</comment>
<dbReference type="PANTHER" id="PTHR30595:SF6">
    <property type="entry name" value="SCHLAFEN ALBA-2 DOMAIN-CONTAINING PROTEIN"/>
    <property type="match status" value="1"/>
</dbReference>
<evidence type="ECO:0000259" key="1">
    <source>
        <dbReference type="Pfam" id="PF04326"/>
    </source>
</evidence>
<organism evidence="3 4">
    <name type="scientific">Anaerovibrio lipolyticus</name>
    <dbReference type="NCBI Taxonomy" id="82374"/>
    <lineage>
        <taxon>Bacteria</taxon>
        <taxon>Bacillati</taxon>
        <taxon>Bacillota</taxon>
        <taxon>Negativicutes</taxon>
        <taxon>Selenomonadales</taxon>
        <taxon>Selenomonadaceae</taxon>
        <taxon>Anaerovibrio</taxon>
    </lineage>
</organism>
<feature type="domain" description="DUF7343" evidence="2">
    <location>
        <begin position="358"/>
        <end position="410"/>
    </location>
</feature>
<dbReference type="Gene3D" id="1.10.10.10">
    <property type="entry name" value="Winged helix-like DNA-binding domain superfamily/Winged helix DNA-binding domain"/>
    <property type="match status" value="1"/>
</dbReference>
<name>A0A0B2JWS5_9FIRM</name>
<protein>
    <submittedName>
        <fullName evidence="3">ATPase AAA</fullName>
    </submittedName>
</protein>
<dbReference type="InterPro" id="IPR007421">
    <property type="entry name" value="Schlafen_AlbA_2_dom"/>
</dbReference>
<evidence type="ECO:0000313" key="4">
    <source>
        <dbReference type="Proteomes" id="UP000030993"/>
    </source>
</evidence>
<evidence type="ECO:0000313" key="3">
    <source>
        <dbReference type="EMBL" id="KHM52740.1"/>
    </source>
</evidence>
<dbReference type="EMBL" id="JSCE01000058">
    <property type="protein sequence ID" value="KHM52740.1"/>
    <property type="molecule type" value="Genomic_DNA"/>
</dbReference>
<dbReference type="InterPro" id="IPR038461">
    <property type="entry name" value="Schlafen_AlbA_2_dom_sf"/>
</dbReference>
<dbReference type="Proteomes" id="UP000030993">
    <property type="component" value="Unassembled WGS sequence"/>
</dbReference>
<keyword evidence="4" id="KW-1185">Reference proteome</keyword>
<dbReference type="Pfam" id="PF13749">
    <property type="entry name" value="HATPase_c_4"/>
    <property type="match status" value="1"/>
</dbReference>
<dbReference type="RefSeq" id="WP_039206257.1">
    <property type="nucleotide sequence ID" value="NZ_JSCE01000058.1"/>
</dbReference>
<dbReference type="PANTHER" id="PTHR30595">
    <property type="entry name" value="GLPR-RELATED TRANSCRIPTIONAL REPRESSOR"/>
    <property type="match status" value="1"/>
</dbReference>
<dbReference type="SUPFAM" id="SSF46785">
    <property type="entry name" value="Winged helix' DNA-binding domain"/>
    <property type="match status" value="1"/>
</dbReference>
<evidence type="ECO:0000259" key="2">
    <source>
        <dbReference type="Pfam" id="PF24034"/>
    </source>
</evidence>
<dbReference type="eggNOG" id="COG2865">
    <property type="taxonomic scope" value="Bacteria"/>
</dbReference>
<dbReference type="STRING" id="82374.NZ47_02935"/>
<dbReference type="Pfam" id="PF04326">
    <property type="entry name" value="SLFN_AlbA_2"/>
    <property type="match status" value="1"/>
</dbReference>
<feature type="domain" description="Schlafen AlbA-2" evidence="1">
    <location>
        <begin position="3"/>
        <end position="106"/>
    </location>
</feature>
<dbReference type="InterPro" id="IPR036390">
    <property type="entry name" value="WH_DNA-bd_sf"/>
</dbReference>
<accession>A0A0B2JWS5</accession>
<dbReference type="Pfam" id="PF24034">
    <property type="entry name" value="DUF7343"/>
    <property type="match status" value="1"/>
</dbReference>
<gene>
    <name evidence="3" type="ORF">NZ47_02935</name>
</gene>